<dbReference type="InterPro" id="IPR034746">
    <property type="entry name" value="POTRA"/>
</dbReference>
<keyword evidence="4 8" id="KW-0812">Transmembrane</keyword>
<keyword evidence="5 8" id="KW-1133">Transmembrane helix</keyword>
<feature type="domain" description="POTRA" evidence="9">
    <location>
        <begin position="61"/>
        <end position="132"/>
    </location>
</feature>
<dbReference type="PROSITE" id="PS51779">
    <property type="entry name" value="POTRA"/>
    <property type="match status" value="1"/>
</dbReference>
<keyword evidence="6 8" id="KW-0472">Membrane</keyword>
<organism evidence="10 11">
    <name type="scientific">Bombilactobacillus folatiphilus</name>
    <dbReference type="NCBI Taxonomy" id="2923362"/>
    <lineage>
        <taxon>Bacteria</taxon>
        <taxon>Bacillati</taxon>
        <taxon>Bacillota</taxon>
        <taxon>Bacilli</taxon>
        <taxon>Lactobacillales</taxon>
        <taxon>Lactobacillaceae</taxon>
        <taxon>Bombilactobacillus</taxon>
    </lineage>
</organism>
<accession>A0ABY4PAQ3</accession>
<dbReference type="RefSeq" id="WP_249514983.1">
    <property type="nucleotide sequence ID" value="NZ_CP093366.1"/>
</dbReference>
<keyword evidence="11" id="KW-1185">Reference proteome</keyword>
<keyword evidence="7 8" id="KW-0131">Cell cycle</keyword>
<dbReference type="EMBL" id="CP093366">
    <property type="protein sequence ID" value="UQS82705.1"/>
    <property type="molecule type" value="Genomic_DNA"/>
</dbReference>
<evidence type="ECO:0000259" key="9">
    <source>
        <dbReference type="PROSITE" id="PS51779"/>
    </source>
</evidence>
<evidence type="ECO:0000256" key="7">
    <source>
        <dbReference type="ARBA" id="ARBA00023306"/>
    </source>
</evidence>
<comment type="similarity">
    <text evidence="8">Belongs to the FtsQ/DivIB family. DivIB subfamily.</text>
</comment>
<dbReference type="Proteomes" id="UP000831495">
    <property type="component" value="Chromosome"/>
</dbReference>
<dbReference type="InterPro" id="IPR013685">
    <property type="entry name" value="POTRA_FtsQ_type"/>
</dbReference>
<dbReference type="InterPro" id="IPR005548">
    <property type="entry name" value="Cell_div_FtsQ/DivIB_C"/>
</dbReference>
<dbReference type="Pfam" id="PF03799">
    <property type="entry name" value="FtsQ_DivIB_C"/>
    <property type="match status" value="1"/>
</dbReference>
<evidence type="ECO:0000256" key="6">
    <source>
        <dbReference type="ARBA" id="ARBA00023136"/>
    </source>
</evidence>
<sequence>MKNSKQQTMLKFQNQYSRNHQRPTRWMRFKNILRKFSFKNLFLLMLMLGILFIGYLFSPLGHVRTINVTGVNYLGAQQIIDASKIDNNSLVLQTLLIRKRINQQVKRQVPLIKDINYYYTNFNTLHFKVKEYRTVGFVVRNHGYYRILENKKIINSKLKQPIGNFPIYQNLNHKVTLAKTVELYVKCPHTLKSDISEIHGSKNSLKYPYRVELYMNDGNLIIGDIRTLESKLKYYPAIVKTMSKKGVINLEIGAYLQSVKGKGSELD</sequence>
<evidence type="ECO:0000313" key="10">
    <source>
        <dbReference type="EMBL" id="UQS82705.1"/>
    </source>
</evidence>
<evidence type="ECO:0000256" key="2">
    <source>
        <dbReference type="ARBA" id="ARBA00022475"/>
    </source>
</evidence>
<dbReference type="Pfam" id="PF08478">
    <property type="entry name" value="POTRA_1"/>
    <property type="match status" value="1"/>
</dbReference>
<evidence type="ECO:0000313" key="11">
    <source>
        <dbReference type="Proteomes" id="UP000831495"/>
    </source>
</evidence>
<evidence type="ECO:0000256" key="4">
    <source>
        <dbReference type="ARBA" id="ARBA00022692"/>
    </source>
</evidence>
<dbReference type="HAMAP" id="MF_00912">
    <property type="entry name" value="DivIB"/>
    <property type="match status" value="1"/>
</dbReference>
<gene>
    <name evidence="8" type="primary">divIB</name>
    <name evidence="10" type="ORF">MOO45_03420</name>
</gene>
<evidence type="ECO:0000256" key="3">
    <source>
        <dbReference type="ARBA" id="ARBA00022618"/>
    </source>
</evidence>
<protein>
    <recommendedName>
        <fullName evidence="8">Cell division protein DivIB</fullName>
    </recommendedName>
</protein>
<comment type="function">
    <text evidence="8">Cell division protein that may be involved in stabilizing or promoting the assembly of the division complex.</text>
</comment>
<evidence type="ECO:0000256" key="5">
    <source>
        <dbReference type="ARBA" id="ARBA00022989"/>
    </source>
</evidence>
<evidence type="ECO:0000256" key="1">
    <source>
        <dbReference type="ARBA" id="ARBA00004370"/>
    </source>
</evidence>
<dbReference type="InterPro" id="IPR026580">
    <property type="entry name" value="DivIB"/>
</dbReference>
<name>A0ABY4PAQ3_9LACO</name>
<keyword evidence="2 8" id="KW-1003">Cell membrane</keyword>
<reference evidence="10" key="1">
    <citation type="journal article" date="2022" name="Int. J. Syst. Evol. Microbiol.">
        <title>Apilactobacillus apisilvae sp. nov., Nicolia spurrieriana gen. nov. sp. nov., Bombilactobacillus folatiphilus sp. nov. and Bombilactobacillus thymidiniphilus sp. nov., four new lactic acid bacterial isolates from stingless bees Tetragonula carbonaria and Austroplebeia australis.</title>
        <authorList>
            <person name="Oliphant S.A."/>
            <person name="Watson-Haigh N.S."/>
            <person name="Sumby K.M."/>
            <person name="Gardner J."/>
            <person name="Groom S."/>
            <person name="Jiranek V."/>
        </authorList>
    </citation>
    <scope>NUCLEOTIDE SEQUENCE</scope>
    <source>
        <strain evidence="10">SG4_D2</strain>
    </source>
</reference>
<keyword evidence="3 8" id="KW-0132">Cell division</keyword>
<feature type="transmembrane region" description="Helical" evidence="8">
    <location>
        <begin position="36"/>
        <end position="57"/>
    </location>
</feature>
<dbReference type="InterPro" id="IPR050487">
    <property type="entry name" value="FtsQ_DivIB"/>
</dbReference>
<comment type="subcellular location">
    <subcellularLocation>
        <location evidence="8">Cell membrane</location>
        <topology evidence="8">Single-pass type II membrane protein</topology>
    </subcellularLocation>
    <subcellularLocation>
        <location evidence="1">Membrane</location>
    </subcellularLocation>
    <text evidence="8">Localizes to the division septum.</text>
</comment>
<dbReference type="Gene3D" id="3.40.50.10960">
    <property type="match status" value="1"/>
</dbReference>
<evidence type="ECO:0000256" key="8">
    <source>
        <dbReference type="HAMAP-Rule" id="MF_00912"/>
    </source>
</evidence>
<dbReference type="PANTHER" id="PTHR37820:SF1">
    <property type="entry name" value="CELL DIVISION PROTEIN FTSQ"/>
    <property type="match status" value="1"/>
</dbReference>
<dbReference type="PANTHER" id="PTHR37820">
    <property type="entry name" value="CELL DIVISION PROTEIN DIVIB"/>
    <property type="match status" value="1"/>
</dbReference>
<proteinExistence type="inferred from homology"/>